<evidence type="ECO:0000313" key="1">
    <source>
        <dbReference type="EMBL" id="TYA10493.1"/>
    </source>
</evidence>
<dbReference type="EMBL" id="VSDO01000005">
    <property type="protein sequence ID" value="TYA10493.1"/>
    <property type="molecule type" value="Genomic_DNA"/>
</dbReference>
<sequence length="175" mass="20407">MIYLCACEEPELGTYYFETDQDGVALRQIVIEEDGSRVTSHRKHELYHFMLAEHPIDLSDPSYERIPKARFEELWSEVLLATMEEWRQIKQALPIGQKVAGSIEAFFPQGTLVDLFEHRAVGLADTAFLKQHSPREWMYPGYKLTASVKGYDEINQWVLLDQTRMLDGERRVVER</sequence>
<comment type="caution">
    <text evidence="1">The sequence shown here is derived from an EMBL/GenBank/DDBJ whole genome shotgun (WGS) entry which is preliminary data.</text>
</comment>
<reference evidence="1 2" key="1">
    <citation type="submission" date="2019-08" db="EMBL/GenBank/DDBJ databases">
        <title>Genome sequencing of Paenibacillus faecis DSM 23593(T).</title>
        <authorList>
            <person name="Kook J.-K."/>
            <person name="Park S.-N."/>
            <person name="Lim Y.K."/>
        </authorList>
    </citation>
    <scope>NUCLEOTIDE SEQUENCE [LARGE SCALE GENOMIC DNA]</scope>
    <source>
        <strain evidence="1 2">DSM 23593</strain>
    </source>
</reference>
<accession>A0A5D0CKC5</accession>
<proteinExistence type="predicted"/>
<keyword evidence="2" id="KW-1185">Reference proteome</keyword>
<dbReference type="Proteomes" id="UP000325218">
    <property type="component" value="Unassembled WGS sequence"/>
</dbReference>
<organism evidence="1 2">
    <name type="scientific">Paenibacillus faecis</name>
    <dbReference type="NCBI Taxonomy" id="862114"/>
    <lineage>
        <taxon>Bacteria</taxon>
        <taxon>Bacillati</taxon>
        <taxon>Bacillota</taxon>
        <taxon>Bacilli</taxon>
        <taxon>Bacillales</taxon>
        <taxon>Paenibacillaceae</taxon>
        <taxon>Paenibacillus</taxon>
    </lineage>
</organism>
<evidence type="ECO:0000313" key="2">
    <source>
        <dbReference type="Proteomes" id="UP000325218"/>
    </source>
</evidence>
<dbReference type="OrthoDB" id="2083321at2"/>
<name>A0A5D0CKC5_9BACL</name>
<dbReference type="AlphaFoldDB" id="A0A5D0CKC5"/>
<protein>
    <recommendedName>
        <fullName evidence="3">S1 motif domain-containing protein</fullName>
    </recommendedName>
</protein>
<dbReference type="RefSeq" id="WP_148456169.1">
    <property type="nucleotide sequence ID" value="NZ_VSDO01000005.1"/>
</dbReference>
<gene>
    <name evidence="1" type="ORF">FRY98_22010</name>
</gene>
<evidence type="ECO:0008006" key="3">
    <source>
        <dbReference type="Google" id="ProtNLM"/>
    </source>
</evidence>